<evidence type="ECO:0000256" key="2">
    <source>
        <dbReference type="ARBA" id="ARBA00023125"/>
    </source>
</evidence>
<dbReference type="CDD" id="cd17256">
    <property type="entry name" value="RMtype1_S_EcoJA65PI-TRD1-CR1_like"/>
    <property type="match status" value="1"/>
</dbReference>
<feature type="compositionally biased region" description="Basic residues" evidence="3">
    <location>
        <begin position="454"/>
        <end position="472"/>
    </location>
</feature>
<evidence type="ECO:0000313" key="5">
    <source>
        <dbReference type="Proteomes" id="UP001271274"/>
    </source>
</evidence>
<keyword evidence="2" id="KW-0238">DNA-binding</keyword>
<dbReference type="SUPFAM" id="SSF116734">
    <property type="entry name" value="DNA methylase specificity domain"/>
    <property type="match status" value="2"/>
</dbReference>
<dbReference type="EC" id="3.1.21.-" evidence="4"/>
<evidence type="ECO:0000256" key="1">
    <source>
        <dbReference type="ARBA" id="ARBA00022747"/>
    </source>
</evidence>
<reference evidence="4 5" key="1">
    <citation type="journal article" date="2023" name="Microb. Genom.">
        <title>Mesoterricola silvestris gen. nov., sp. nov., Mesoterricola sediminis sp. nov., Geothrix oryzae sp. nov., Geothrix edaphica sp. nov., Geothrix rubra sp. nov., and Geothrix limicola sp. nov., six novel members of Acidobacteriota isolated from soils.</title>
        <authorList>
            <person name="Weisberg A.J."/>
            <person name="Pearce E."/>
            <person name="Kramer C.G."/>
            <person name="Chang J.H."/>
            <person name="Clarke C.R."/>
        </authorList>
    </citation>
    <scope>NUCLEOTIDE SEQUENCE [LARGE SCALE GENOMIC DNA]</scope>
    <source>
        <strain evidence="4 5">ID09-01A</strain>
    </source>
</reference>
<dbReference type="GO" id="GO:0004519">
    <property type="term" value="F:endonuclease activity"/>
    <property type="evidence" value="ECO:0007669"/>
    <property type="project" value="UniProtKB-KW"/>
</dbReference>
<keyword evidence="4" id="KW-0378">Hydrolase</keyword>
<keyword evidence="4" id="KW-0255">Endonuclease</keyword>
<comment type="caution">
    <text evidence="4">The sequence shown here is derived from an EMBL/GenBank/DDBJ whole genome shotgun (WGS) entry which is preliminary data.</text>
</comment>
<dbReference type="PANTHER" id="PTHR30408:SF12">
    <property type="entry name" value="TYPE I RESTRICTION ENZYME MJAVIII SPECIFICITY SUBUNIT"/>
    <property type="match status" value="1"/>
</dbReference>
<dbReference type="PANTHER" id="PTHR30408">
    <property type="entry name" value="TYPE-1 RESTRICTION ENZYME ECOKI SPECIFICITY PROTEIN"/>
    <property type="match status" value="1"/>
</dbReference>
<sequence>MIISDVFPHQWKFCLVKEAGETLVGQQRSPETTNGVAADQRQYLRVANVRDDALDLQDLTTMSFDADAREKYRLSDGDILLCEGQSRELVGRAAMYRSEPEELYFQNTLIRFRAHREILPEFALLVFRAYQHSGVFSEIAKATTNIAHLGLRRFQELPFPLPPRITQEAIIDCARDIQASIDSSLSAIQNILSTGSGFPGAARDLLILEGAAMEETEPCGHQAPLLWKQAAEIVDDESPIVYGILQPGPDVEDGSGVPYVRGQDLQDGYILQDQLRKTSPSIARRYERSSLKPGDVLLGIIRSLRVAVVPPELEGANITQGTARIRPGSGVDSDYLAHWFSSSAAQEWLRSRLRGIDMPGLNLRDVRQLPVPLRELGTQRQIAEALNEVTAALQGVTRDAQTAAHRLREMEREFTASCAFGEMAKWITQKTSGDATEELSSLILDHVKESAAKPKSRPNRSTRPANKNRRSRISLQDSIDAQGILEVLQEAKNSVSPEYLYRQLSLSDGAVDSFYAALRELTETGSVQIVRPNETDVEISVAK</sequence>
<organism evidence="4 5">
    <name type="scientific">Streptomyces europaeiscabiei</name>
    <dbReference type="NCBI Taxonomy" id="146819"/>
    <lineage>
        <taxon>Bacteria</taxon>
        <taxon>Bacillati</taxon>
        <taxon>Actinomycetota</taxon>
        <taxon>Actinomycetes</taxon>
        <taxon>Kitasatosporales</taxon>
        <taxon>Streptomycetaceae</taxon>
        <taxon>Streptomyces</taxon>
    </lineage>
</organism>
<dbReference type="GO" id="GO:0016787">
    <property type="term" value="F:hydrolase activity"/>
    <property type="evidence" value="ECO:0007669"/>
    <property type="project" value="UniProtKB-KW"/>
</dbReference>
<dbReference type="Proteomes" id="UP001271274">
    <property type="component" value="Unassembled WGS sequence"/>
</dbReference>
<keyword evidence="5" id="KW-1185">Reference proteome</keyword>
<evidence type="ECO:0000313" key="4">
    <source>
        <dbReference type="EMBL" id="MDX3702537.1"/>
    </source>
</evidence>
<keyword evidence="1" id="KW-0680">Restriction system</keyword>
<dbReference type="RefSeq" id="WP_319062579.1">
    <property type="nucleotide sequence ID" value="NZ_JARAYT010000008.1"/>
</dbReference>
<proteinExistence type="predicted"/>
<name>A0ABU4NK37_9ACTN</name>
<evidence type="ECO:0000256" key="3">
    <source>
        <dbReference type="SAM" id="MobiDB-lite"/>
    </source>
</evidence>
<dbReference type="InterPro" id="IPR044946">
    <property type="entry name" value="Restrct_endonuc_typeI_TRD_sf"/>
</dbReference>
<dbReference type="EMBL" id="JARAYU010000007">
    <property type="protein sequence ID" value="MDX3702537.1"/>
    <property type="molecule type" value="Genomic_DNA"/>
</dbReference>
<feature type="region of interest" description="Disordered" evidence="3">
    <location>
        <begin position="450"/>
        <end position="472"/>
    </location>
</feature>
<dbReference type="Gene3D" id="3.90.220.20">
    <property type="entry name" value="DNA methylase specificity domains"/>
    <property type="match status" value="2"/>
</dbReference>
<dbReference type="InterPro" id="IPR052021">
    <property type="entry name" value="Type-I_RS_S_subunit"/>
</dbReference>
<protein>
    <submittedName>
        <fullName evidence="4">Restriction endonuclease subunit S</fullName>
        <ecNumber evidence="4">3.1.21.-</ecNumber>
    </submittedName>
</protein>
<accession>A0ABU4NK37</accession>
<keyword evidence="4" id="KW-0540">Nuclease</keyword>
<gene>
    <name evidence="4" type="ORF">PV662_22730</name>
</gene>